<name>A0A4Y1R002_PRUDU</name>
<protein>
    <submittedName>
        <fullName evidence="1">Uncharacterized protein</fullName>
    </submittedName>
</protein>
<sequence>MWVRFLLQQLLSSFCDDEKMPAPHLLSSQVFTVMISLSHSHLDLYGWLSLSLSVAGFLSTSLWQRCSTTEHRMTSQPIEHETSLQSMVFQLAAHPPFPASDKGWGKELGQVQD</sequence>
<accession>A0A4Y1R002</accession>
<evidence type="ECO:0000313" key="1">
    <source>
        <dbReference type="EMBL" id="BBG97414.1"/>
    </source>
</evidence>
<gene>
    <name evidence="1" type="ORF">Prudu_006538</name>
</gene>
<dbReference type="AlphaFoldDB" id="A0A4Y1R002"/>
<dbReference type="EMBL" id="AP019298">
    <property type="protein sequence ID" value="BBG97414.1"/>
    <property type="molecule type" value="Genomic_DNA"/>
</dbReference>
<reference evidence="1" key="1">
    <citation type="journal article" date="2019" name="Science">
        <title>Mutation of a bHLH transcription factor allowed almond domestication.</title>
        <authorList>
            <person name="Sanchez-Perez R."/>
            <person name="Pavan S."/>
            <person name="Mazzeo R."/>
            <person name="Moldovan C."/>
            <person name="Aiese Cigliano R."/>
            <person name="Del Cueto J."/>
            <person name="Ricciardi F."/>
            <person name="Lotti C."/>
            <person name="Ricciardi L."/>
            <person name="Dicenta F."/>
            <person name="Lopez-Marques R.L."/>
            <person name="Lindberg Moller B."/>
        </authorList>
    </citation>
    <scope>NUCLEOTIDE SEQUENCE</scope>
</reference>
<proteinExistence type="predicted"/>
<organism evidence="1">
    <name type="scientific">Prunus dulcis</name>
    <name type="common">Almond</name>
    <name type="synonym">Amygdalus dulcis</name>
    <dbReference type="NCBI Taxonomy" id="3755"/>
    <lineage>
        <taxon>Eukaryota</taxon>
        <taxon>Viridiplantae</taxon>
        <taxon>Streptophyta</taxon>
        <taxon>Embryophyta</taxon>
        <taxon>Tracheophyta</taxon>
        <taxon>Spermatophyta</taxon>
        <taxon>Magnoliopsida</taxon>
        <taxon>eudicotyledons</taxon>
        <taxon>Gunneridae</taxon>
        <taxon>Pentapetalae</taxon>
        <taxon>rosids</taxon>
        <taxon>fabids</taxon>
        <taxon>Rosales</taxon>
        <taxon>Rosaceae</taxon>
        <taxon>Amygdaloideae</taxon>
        <taxon>Amygdaleae</taxon>
        <taxon>Prunus</taxon>
    </lineage>
</organism>